<protein>
    <submittedName>
        <fullName evidence="1">Uncharacterized protein</fullName>
    </submittedName>
</protein>
<organism evidence="1">
    <name type="scientific">Anguilla anguilla</name>
    <name type="common">European freshwater eel</name>
    <name type="synonym">Muraena anguilla</name>
    <dbReference type="NCBI Taxonomy" id="7936"/>
    <lineage>
        <taxon>Eukaryota</taxon>
        <taxon>Metazoa</taxon>
        <taxon>Chordata</taxon>
        <taxon>Craniata</taxon>
        <taxon>Vertebrata</taxon>
        <taxon>Euteleostomi</taxon>
        <taxon>Actinopterygii</taxon>
        <taxon>Neopterygii</taxon>
        <taxon>Teleostei</taxon>
        <taxon>Anguilliformes</taxon>
        <taxon>Anguillidae</taxon>
        <taxon>Anguilla</taxon>
    </lineage>
</organism>
<proteinExistence type="predicted"/>
<accession>A0A0E9TZ82</accession>
<reference evidence="1" key="2">
    <citation type="journal article" date="2015" name="Fish Shellfish Immunol.">
        <title>Early steps in the European eel (Anguilla anguilla)-Vibrio vulnificus interaction in the gills: Role of the RtxA13 toxin.</title>
        <authorList>
            <person name="Callol A."/>
            <person name="Pajuelo D."/>
            <person name="Ebbesson L."/>
            <person name="Teles M."/>
            <person name="MacKenzie S."/>
            <person name="Amaro C."/>
        </authorList>
    </citation>
    <scope>NUCLEOTIDE SEQUENCE</scope>
</reference>
<dbReference type="EMBL" id="GBXM01049598">
    <property type="protein sequence ID" value="JAH58979.1"/>
    <property type="molecule type" value="Transcribed_RNA"/>
</dbReference>
<name>A0A0E9TZ82_ANGAN</name>
<dbReference type="AlphaFoldDB" id="A0A0E9TZ82"/>
<sequence length="25" mass="2991">MSKMRTPLITTVLYLRHSSSRSRRL</sequence>
<evidence type="ECO:0000313" key="1">
    <source>
        <dbReference type="EMBL" id="JAH58979.1"/>
    </source>
</evidence>
<reference evidence="1" key="1">
    <citation type="submission" date="2014-11" db="EMBL/GenBank/DDBJ databases">
        <authorList>
            <person name="Amaro Gonzalez C."/>
        </authorList>
    </citation>
    <scope>NUCLEOTIDE SEQUENCE</scope>
</reference>